<dbReference type="PIRSF" id="PIRSF016487">
    <property type="entry name" value="CYTH_UCP016487"/>
    <property type="match status" value="1"/>
</dbReference>
<dbReference type="OrthoDB" id="9805588at2"/>
<protein>
    <submittedName>
        <fullName evidence="3">Adenylate cyclase</fullName>
    </submittedName>
</protein>
<sequence>MSVEIERKFLVTALPDLDTTEAREIRQGYLTRPGDSVEMRLRQKGARFYLTLKGGSGLLRSERESEIDAALFETFWPATEGQRIEKTRHEGRLPCGTVFELDLFAGRHAPFRLVEVEFDDAAAAKAFIPPDWFGREVTGETAYGNKVMAFDGVPA</sequence>
<dbReference type="Proteomes" id="UP000054396">
    <property type="component" value="Unassembled WGS sequence"/>
</dbReference>
<dbReference type="Pfam" id="PF01928">
    <property type="entry name" value="CYTH"/>
    <property type="match status" value="1"/>
</dbReference>
<evidence type="ECO:0000259" key="2">
    <source>
        <dbReference type="PROSITE" id="PS51707"/>
    </source>
</evidence>
<dbReference type="STRING" id="1685382.AVJ23_20470"/>
<dbReference type="AlphaFoldDB" id="A0A0W7WE13"/>
<dbReference type="RefSeq" id="WP_058864098.1">
    <property type="nucleotide sequence ID" value="NZ_LPXO01000021.1"/>
</dbReference>
<accession>A0A0W7WE13</accession>
<organism evidence="3 4">
    <name type="scientific">Pseudoponticoccus marisrubri</name>
    <dbReference type="NCBI Taxonomy" id="1685382"/>
    <lineage>
        <taxon>Bacteria</taxon>
        <taxon>Pseudomonadati</taxon>
        <taxon>Pseudomonadota</taxon>
        <taxon>Alphaproteobacteria</taxon>
        <taxon>Rhodobacterales</taxon>
        <taxon>Roseobacteraceae</taxon>
        <taxon>Pseudoponticoccus</taxon>
    </lineage>
</organism>
<dbReference type="SMART" id="SM01118">
    <property type="entry name" value="CYTH"/>
    <property type="match status" value="1"/>
</dbReference>
<gene>
    <name evidence="3" type="ORF">AVJ23_20470</name>
</gene>
<dbReference type="InterPro" id="IPR033469">
    <property type="entry name" value="CYTH-like_dom_sf"/>
</dbReference>
<dbReference type="PANTHER" id="PTHR40114">
    <property type="entry name" value="SLR0698 PROTEIN"/>
    <property type="match status" value="1"/>
</dbReference>
<feature type="domain" description="CYTH" evidence="2">
    <location>
        <begin position="2"/>
        <end position="149"/>
    </location>
</feature>
<name>A0A0W7WE13_9RHOB</name>
<dbReference type="SUPFAM" id="SSF55154">
    <property type="entry name" value="CYTH-like phosphatases"/>
    <property type="match status" value="1"/>
</dbReference>
<comment type="caution">
    <text evidence="3">The sequence shown here is derived from an EMBL/GenBank/DDBJ whole genome shotgun (WGS) entry which is preliminary data.</text>
</comment>
<evidence type="ECO:0000313" key="3">
    <source>
        <dbReference type="EMBL" id="KUF08865.1"/>
    </source>
</evidence>
<reference evidence="3 4" key="1">
    <citation type="submission" date="2015-12" db="EMBL/GenBank/DDBJ databases">
        <authorList>
            <person name="Shamseldin A."/>
            <person name="Moawad H."/>
            <person name="Abd El-Rahim W.M."/>
            <person name="Sadowsky M.J."/>
        </authorList>
    </citation>
    <scope>NUCLEOTIDE SEQUENCE [LARGE SCALE GENOMIC DNA]</scope>
    <source>
        <strain evidence="3 4">SJ5A-1</strain>
    </source>
</reference>
<evidence type="ECO:0000313" key="4">
    <source>
        <dbReference type="Proteomes" id="UP000054396"/>
    </source>
</evidence>
<dbReference type="InterPro" id="IPR023577">
    <property type="entry name" value="CYTH_domain"/>
</dbReference>
<keyword evidence="4" id="KW-1185">Reference proteome</keyword>
<feature type="active site" description="Proton acceptor" evidence="1">
    <location>
        <position position="29"/>
    </location>
</feature>
<dbReference type="InterPro" id="IPR012042">
    <property type="entry name" value="NeuTTM/CthTTM-like"/>
</dbReference>
<dbReference type="EMBL" id="LPXO01000021">
    <property type="protein sequence ID" value="KUF08865.1"/>
    <property type="molecule type" value="Genomic_DNA"/>
</dbReference>
<dbReference type="Gene3D" id="2.40.320.10">
    <property type="entry name" value="Hypothetical Protein Pfu-838710-001"/>
    <property type="match status" value="1"/>
</dbReference>
<dbReference type="PANTHER" id="PTHR40114:SF1">
    <property type="entry name" value="SLR0698 PROTEIN"/>
    <property type="match status" value="1"/>
</dbReference>
<evidence type="ECO:0000256" key="1">
    <source>
        <dbReference type="PIRSR" id="PIRSR016487-1"/>
    </source>
</evidence>
<dbReference type="CDD" id="cd07761">
    <property type="entry name" value="CYTH-like_CthTTM-like"/>
    <property type="match status" value="1"/>
</dbReference>
<dbReference type="PROSITE" id="PS51707">
    <property type="entry name" value="CYTH"/>
    <property type="match status" value="1"/>
</dbReference>
<proteinExistence type="predicted"/>